<reference evidence="15" key="1">
    <citation type="journal article" date="2015" name="MBio">
        <title>Genome-resolved metagenomic analysis reveals roles for candidate phyla and other microbial community members in biogeochemical transformations in oil reservoirs.</title>
        <authorList>
            <person name="Hu P."/>
            <person name="Tom L."/>
            <person name="Singh A."/>
            <person name="Thomas B.C."/>
            <person name="Baker B.J."/>
            <person name="Piceno Y.M."/>
            <person name="Andersen G.L."/>
            <person name="Banfield J.F."/>
        </authorList>
    </citation>
    <scope>NUCLEOTIDE SEQUENCE [LARGE SCALE GENOMIC DNA]</scope>
    <source>
        <strain evidence="14">46_47</strain>
        <strain evidence="15">46_70</strain>
    </source>
</reference>
<reference evidence="16 17" key="2">
    <citation type="journal article" date="2015" name="MBio">
        <title>Genome-Resolved Metagenomic Analysis Reveals Roles for Candidate Phyla and Other Microbial Community Members in Biogeochemical Transformations in Oil Reservoirs.</title>
        <authorList>
            <person name="Hu P."/>
            <person name="Tom L."/>
            <person name="Singh A."/>
            <person name="Thomas B.C."/>
            <person name="Baker B.J."/>
            <person name="Piceno Y.M."/>
            <person name="Andersen G.L."/>
            <person name="Banfield J.F."/>
        </authorList>
    </citation>
    <scope>NUCLEOTIDE SEQUENCE [LARGE SCALE GENOMIC DNA]</scope>
</reference>
<accession>A0A124G162</accession>
<evidence type="ECO:0000256" key="3">
    <source>
        <dbReference type="ARBA" id="ARBA00022490"/>
    </source>
</evidence>
<comment type="subcellular location">
    <subcellularLocation>
        <location evidence="1 10">Cytoplasm</location>
    </subcellularLocation>
</comment>
<dbReference type="EMBL" id="DQBS01000016">
    <property type="protein sequence ID" value="HCO69099.1"/>
    <property type="molecule type" value="Genomic_DNA"/>
</dbReference>
<evidence type="ECO:0000256" key="4">
    <source>
        <dbReference type="ARBA" id="ARBA00022552"/>
    </source>
</evidence>
<organism evidence="15 17">
    <name type="scientific">Mesotoga infera</name>
    <dbReference type="NCBI Taxonomy" id="1236046"/>
    <lineage>
        <taxon>Bacteria</taxon>
        <taxon>Thermotogati</taxon>
        <taxon>Thermotogota</taxon>
        <taxon>Thermotogae</taxon>
        <taxon>Kosmotogales</taxon>
        <taxon>Kosmotogaceae</taxon>
        <taxon>Mesotoga</taxon>
    </lineage>
</organism>
<evidence type="ECO:0000313" key="14">
    <source>
        <dbReference type="EMBL" id="KUK68070.1"/>
    </source>
</evidence>
<evidence type="ECO:0000256" key="1">
    <source>
        <dbReference type="ARBA" id="ARBA00004496"/>
    </source>
</evidence>
<dbReference type="Proteomes" id="UP000055014">
    <property type="component" value="Unassembled WGS sequence"/>
</dbReference>
<dbReference type="NCBIfam" id="TIGR00046">
    <property type="entry name" value="RsmE family RNA methyltransferase"/>
    <property type="match status" value="1"/>
</dbReference>
<dbReference type="InterPro" id="IPR015947">
    <property type="entry name" value="PUA-like_sf"/>
</dbReference>
<dbReference type="InterPro" id="IPR029028">
    <property type="entry name" value="Alpha/beta_knot_MTases"/>
</dbReference>
<dbReference type="Proteomes" id="UP000054260">
    <property type="component" value="Unassembled WGS sequence"/>
</dbReference>
<evidence type="ECO:0000313" key="17">
    <source>
        <dbReference type="Proteomes" id="UP000055014"/>
    </source>
</evidence>
<dbReference type="GO" id="GO:0070475">
    <property type="term" value="P:rRNA base methylation"/>
    <property type="evidence" value="ECO:0007669"/>
    <property type="project" value="TreeGrafter"/>
</dbReference>
<dbReference type="GO" id="GO:0005737">
    <property type="term" value="C:cytoplasm"/>
    <property type="evidence" value="ECO:0007669"/>
    <property type="project" value="UniProtKB-SubCell"/>
</dbReference>
<dbReference type="EC" id="2.1.1.193" evidence="10"/>
<keyword evidence="4 10" id="KW-0698">rRNA processing</keyword>
<proteinExistence type="inferred from homology"/>
<keyword evidence="5 10" id="KW-0489">Methyltransferase</keyword>
<comment type="caution">
    <text evidence="15">The sequence shown here is derived from an EMBL/GenBank/DDBJ whole genome shotgun (WGS) entry which is preliminary data.</text>
</comment>
<dbReference type="Proteomes" id="UP000264215">
    <property type="component" value="Unassembled WGS sequence"/>
</dbReference>
<dbReference type="Pfam" id="PF20260">
    <property type="entry name" value="PUA_4"/>
    <property type="match status" value="1"/>
</dbReference>
<dbReference type="PIRSF" id="PIRSF015601">
    <property type="entry name" value="MTase_slr0722"/>
    <property type="match status" value="1"/>
</dbReference>
<evidence type="ECO:0000256" key="5">
    <source>
        <dbReference type="ARBA" id="ARBA00022603"/>
    </source>
</evidence>
<evidence type="ECO:0000256" key="7">
    <source>
        <dbReference type="ARBA" id="ARBA00022691"/>
    </source>
</evidence>
<evidence type="ECO:0000256" key="8">
    <source>
        <dbReference type="ARBA" id="ARBA00025699"/>
    </source>
</evidence>
<dbReference type="CDD" id="cd18084">
    <property type="entry name" value="RsmE-like"/>
    <property type="match status" value="1"/>
</dbReference>
<dbReference type="Pfam" id="PF04452">
    <property type="entry name" value="Methyltrans_RNA"/>
    <property type="match status" value="1"/>
</dbReference>
<dbReference type="InterPro" id="IPR046887">
    <property type="entry name" value="RsmE_PUA-like"/>
</dbReference>
<feature type="domain" description="Ribosomal RNA small subunit methyltransferase E methyltransferase" evidence="11">
    <location>
        <begin position="73"/>
        <end position="221"/>
    </location>
</feature>
<gene>
    <name evidence="13" type="ORF">DIT26_00685</name>
    <name evidence="14" type="ORF">XD86_0413</name>
    <name evidence="15" type="ORF">XE02_0934</name>
</gene>
<comment type="function">
    <text evidence="8 10">Specifically methylates the N3 position of the uracil ring of uridine 1498 (m3U1498) in 16S rRNA. Acts on the fully assembled 30S ribosomal subunit.</text>
</comment>
<dbReference type="InterPro" id="IPR006700">
    <property type="entry name" value="RsmE"/>
</dbReference>
<dbReference type="SUPFAM" id="SSF88697">
    <property type="entry name" value="PUA domain-like"/>
    <property type="match status" value="1"/>
</dbReference>
<evidence type="ECO:0000256" key="10">
    <source>
        <dbReference type="PIRNR" id="PIRNR015601"/>
    </source>
</evidence>
<evidence type="ECO:0000256" key="9">
    <source>
        <dbReference type="ARBA" id="ARBA00047944"/>
    </source>
</evidence>
<reference evidence="13 18" key="3">
    <citation type="journal article" date="2018" name="Nat. Biotechnol.">
        <title>A standardized bacterial taxonomy based on genome phylogeny substantially revises the tree of life.</title>
        <authorList>
            <person name="Parks D.H."/>
            <person name="Chuvochina M."/>
            <person name="Waite D.W."/>
            <person name="Rinke C."/>
            <person name="Skarshewski A."/>
            <person name="Chaumeil P.A."/>
            <person name="Hugenholtz P."/>
        </authorList>
    </citation>
    <scope>NUCLEOTIDE SEQUENCE [LARGE SCALE GENOMIC DNA]</scope>
    <source>
        <strain evidence="13">UBA9905</strain>
    </source>
</reference>
<dbReference type="InterPro" id="IPR029026">
    <property type="entry name" value="tRNA_m1G_MTases_N"/>
</dbReference>
<dbReference type="InterPro" id="IPR046886">
    <property type="entry name" value="RsmE_MTase_dom"/>
</dbReference>
<evidence type="ECO:0000259" key="11">
    <source>
        <dbReference type="Pfam" id="PF04452"/>
    </source>
</evidence>
<comment type="similarity">
    <text evidence="2 10">Belongs to the RNA methyltransferase RsmE family.</text>
</comment>
<dbReference type="PANTHER" id="PTHR30027:SF3">
    <property type="entry name" value="16S RRNA (URACIL(1498)-N(3))-METHYLTRANSFERASE"/>
    <property type="match status" value="1"/>
</dbReference>
<evidence type="ECO:0000256" key="6">
    <source>
        <dbReference type="ARBA" id="ARBA00022679"/>
    </source>
</evidence>
<feature type="domain" description="Ribosomal RNA small subunit methyltransferase E PUA-like" evidence="12">
    <location>
        <begin position="16"/>
        <end position="60"/>
    </location>
</feature>
<dbReference type="GO" id="GO:0070042">
    <property type="term" value="F:rRNA (uridine-N3-)-methyltransferase activity"/>
    <property type="evidence" value="ECO:0007669"/>
    <property type="project" value="TreeGrafter"/>
</dbReference>
<dbReference type="SUPFAM" id="SSF75217">
    <property type="entry name" value="alpha/beta knot"/>
    <property type="match status" value="1"/>
</dbReference>
<dbReference type="PANTHER" id="PTHR30027">
    <property type="entry name" value="RIBOSOMAL RNA SMALL SUBUNIT METHYLTRANSFERASE E"/>
    <property type="match status" value="1"/>
</dbReference>
<evidence type="ECO:0000259" key="12">
    <source>
        <dbReference type="Pfam" id="PF20260"/>
    </source>
</evidence>
<keyword evidence="3 10" id="KW-0963">Cytoplasm</keyword>
<keyword evidence="6 10" id="KW-0808">Transferase</keyword>
<dbReference type="Gene3D" id="3.40.1280.10">
    <property type="match status" value="1"/>
</dbReference>
<evidence type="ECO:0000313" key="13">
    <source>
        <dbReference type="EMBL" id="HCO69099.1"/>
    </source>
</evidence>
<protein>
    <recommendedName>
        <fullName evidence="10">Ribosomal RNA small subunit methyltransferase E</fullName>
        <ecNumber evidence="10">2.1.1.193</ecNumber>
    </recommendedName>
</protein>
<dbReference type="EMBL" id="LGGW01000079">
    <property type="protein sequence ID" value="KUK89606.1"/>
    <property type="molecule type" value="Genomic_DNA"/>
</dbReference>
<sequence length="228" mass="25212">MPNAFFVLPEDNRVTLDSSETKHLRVTRAKPGDKLTGIDGKGTTYRFVLEELGKSSASGIVIEREYIEKDGKSVTVAVAATKWPRLHILIEKATELGVDRIELFSSLRSVSRVDQSKLAKLNAVAKEAAKQSVNPYIPEIRISETLPLEGSFNLLLEFGGRPLAEVEEELAVERKLRLIVGPEGGFAPEEIRDISTRCTSVSLGRRTLRVETSVIVVLGIINYRLGRI</sequence>
<evidence type="ECO:0000313" key="15">
    <source>
        <dbReference type="EMBL" id="KUK89606.1"/>
    </source>
</evidence>
<evidence type="ECO:0000256" key="2">
    <source>
        <dbReference type="ARBA" id="ARBA00005528"/>
    </source>
</evidence>
<evidence type="ECO:0000313" key="18">
    <source>
        <dbReference type="Proteomes" id="UP000264215"/>
    </source>
</evidence>
<evidence type="ECO:0000313" key="16">
    <source>
        <dbReference type="Proteomes" id="UP000054260"/>
    </source>
</evidence>
<dbReference type="Gene3D" id="2.40.240.20">
    <property type="entry name" value="Hypothetical PUA domain-like, domain 1"/>
    <property type="match status" value="1"/>
</dbReference>
<keyword evidence="7 10" id="KW-0949">S-adenosyl-L-methionine</keyword>
<dbReference type="PATRIC" id="fig|1236046.5.peg.601"/>
<name>A0A124G162_9BACT</name>
<dbReference type="AlphaFoldDB" id="A0A124G162"/>
<dbReference type="EMBL" id="LGGH01000040">
    <property type="protein sequence ID" value="KUK68070.1"/>
    <property type="molecule type" value="Genomic_DNA"/>
</dbReference>
<comment type="catalytic activity">
    <reaction evidence="9 10">
        <text>uridine(1498) in 16S rRNA + S-adenosyl-L-methionine = N(3)-methyluridine(1498) in 16S rRNA + S-adenosyl-L-homocysteine + H(+)</text>
        <dbReference type="Rhea" id="RHEA:42920"/>
        <dbReference type="Rhea" id="RHEA-COMP:10283"/>
        <dbReference type="Rhea" id="RHEA-COMP:10284"/>
        <dbReference type="ChEBI" id="CHEBI:15378"/>
        <dbReference type="ChEBI" id="CHEBI:57856"/>
        <dbReference type="ChEBI" id="CHEBI:59789"/>
        <dbReference type="ChEBI" id="CHEBI:65315"/>
        <dbReference type="ChEBI" id="CHEBI:74502"/>
        <dbReference type="EC" id="2.1.1.193"/>
    </reaction>
</comment>